<dbReference type="InterPro" id="IPR002692">
    <property type="entry name" value="S45"/>
</dbReference>
<dbReference type="InterPro" id="IPR043147">
    <property type="entry name" value="Penicillin_amidase_A-knob"/>
</dbReference>
<keyword evidence="2" id="KW-0378">Hydrolase</keyword>
<feature type="chain" id="PRO_5046969819" evidence="5">
    <location>
        <begin position="29"/>
        <end position="1053"/>
    </location>
</feature>
<dbReference type="InterPro" id="IPR029055">
    <property type="entry name" value="Ntn_hydrolases_N"/>
</dbReference>
<keyword evidence="3" id="KW-0865">Zymogen</keyword>
<feature type="region of interest" description="Disordered" evidence="4">
    <location>
        <begin position="1012"/>
        <end position="1053"/>
    </location>
</feature>
<comment type="caution">
    <text evidence="6">The sequence shown here is derived from an EMBL/GenBank/DDBJ whole genome shotgun (WGS) entry which is preliminary data.</text>
</comment>
<dbReference type="Gene3D" id="1.10.439.10">
    <property type="entry name" value="Penicillin Amidohydrolase, domain 1"/>
    <property type="match status" value="1"/>
</dbReference>
<dbReference type="Gene3D" id="1.10.1400.10">
    <property type="match status" value="1"/>
</dbReference>
<gene>
    <name evidence="6" type="ORF">GCM10020366_04330</name>
</gene>
<evidence type="ECO:0000256" key="5">
    <source>
        <dbReference type="SAM" id="SignalP"/>
    </source>
</evidence>
<name>A0ABP6RHP6_9PSEU</name>
<feature type="compositionally biased region" description="Polar residues" evidence="4">
    <location>
        <begin position="913"/>
        <end position="929"/>
    </location>
</feature>
<feature type="compositionally biased region" description="Low complexity" evidence="4">
    <location>
        <begin position="930"/>
        <end position="950"/>
    </location>
</feature>
<organism evidence="6 7">
    <name type="scientific">Saccharopolyspora gregorii</name>
    <dbReference type="NCBI Taxonomy" id="33914"/>
    <lineage>
        <taxon>Bacteria</taxon>
        <taxon>Bacillati</taxon>
        <taxon>Actinomycetota</taxon>
        <taxon>Actinomycetes</taxon>
        <taxon>Pseudonocardiales</taxon>
        <taxon>Pseudonocardiaceae</taxon>
        <taxon>Saccharopolyspora</taxon>
    </lineage>
</organism>
<dbReference type="PANTHER" id="PTHR34218">
    <property type="entry name" value="PEPTIDASE S45 PENICILLIN AMIDASE"/>
    <property type="match status" value="1"/>
</dbReference>
<dbReference type="InterPro" id="IPR043146">
    <property type="entry name" value="Penicillin_amidase_N_B-knob"/>
</dbReference>
<dbReference type="EMBL" id="BAAAYK010000009">
    <property type="protein sequence ID" value="GAA3352916.1"/>
    <property type="molecule type" value="Genomic_DNA"/>
</dbReference>
<feature type="region of interest" description="Disordered" evidence="4">
    <location>
        <begin position="907"/>
        <end position="994"/>
    </location>
</feature>
<evidence type="ECO:0000313" key="7">
    <source>
        <dbReference type="Proteomes" id="UP001500483"/>
    </source>
</evidence>
<reference evidence="7" key="1">
    <citation type="journal article" date="2019" name="Int. J. Syst. Evol. Microbiol.">
        <title>The Global Catalogue of Microorganisms (GCM) 10K type strain sequencing project: providing services to taxonomists for standard genome sequencing and annotation.</title>
        <authorList>
            <consortium name="The Broad Institute Genomics Platform"/>
            <consortium name="The Broad Institute Genome Sequencing Center for Infectious Disease"/>
            <person name="Wu L."/>
            <person name="Ma J."/>
        </authorList>
    </citation>
    <scope>NUCLEOTIDE SEQUENCE [LARGE SCALE GENOMIC DNA]</scope>
    <source>
        <strain evidence="7">JCM 9687</strain>
    </source>
</reference>
<dbReference type="Gene3D" id="2.30.120.10">
    <property type="match status" value="1"/>
</dbReference>
<dbReference type="Pfam" id="PF01804">
    <property type="entry name" value="Penicil_amidase"/>
    <property type="match status" value="1"/>
</dbReference>
<accession>A0ABP6RHP6</accession>
<dbReference type="Gene3D" id="3.60.20.10">
    <property type="entry name" value="Glutamine Phosphoribosylpyrophosphate, subunit 1, domain 1"/>
    <property type="match status" value="1"/>
</dbReference>
<dbReference type="PANTHER" id="PTHR34218:SF4">
    <property type="entry name" value="ACYL-HOMOSERINE LACTONE ACYLASE QUIP"/>
    <property type="match status" value="1"/>
</dbReference>
<comment type="similarity">
    <text evidence="1">Belongs to the peptidase S45 family.</text>
</comment>
<evidence type="ECO:0000256" key="1">
    <source>
        <dbReference type="ARBA" id="ARBA00006586"/>
    </source>
</evidence>
<evidence type="ECO:0000313" key="6">
    <source>
        <dbReference type="EMBL" id="GAA3352916.1"/>
    </source>
</evidence>
<feature type="region of interest" description="Disordered" evidence="4">
    <location>
        <begin position="370"/>
        <end position="392"/>
    </location>
</feature>
<sequence>MAGPHRITAALGVGALLGALALAPAAAAAPEPAAPGTSGFTAPEVPDHCGGQCHHVLPPGQNGNATLAELAGHLLFGTKPKHSDDQIAPYADLATGYKQLTTGTIDEFFSDNSFGVEPDDVDRTYRPREDVTVVRDKSAGVPHIYGDTRAGTTFGAGYATAEDKLFLMDVLRHAGRGEVSPFAGGAPANRELEQSFFATSPYTEEELQQQIDNAAASGPRGAQALADAQSYVDGINTYLREAHDGRYFPGEYVATGHVDPITNAGEIEPFELTDLVVLASVVGAQFGGGGGNEVQQAVARMSLHERFGPERGEQVWRTFRAENDPEAISTVHDGSEFPYAATPDDPQGRAMPDPGSVTEQQLVFDETGSAAEPDAAAPGPQTAPEAAPERPLPHEEQVDALRGMFDDGVLPAGMAEPRGMSNALLVSGEHTASGHPIAVYGPQTGYFAPQLLTLQELQGPGISSQGASFAGLSFYTLLGRGQDYSWSATTAAQDIIDTYAVELCSPGGGPVTKDSDHYLFRGECVPMKQVERRNAWEPNLGDDTPAGSYRLVSFRTEYGPITHRATIGGKPVAYTTLRSTFQHEVDSIIGFQRFNDPGEITSPEAFQQAANDVNYTFNWFYADAEHTAYFNSGANPARQPHVDPSMPVLADPAHDWQDWNPDGNTARYLPPEQHPQSVDQDYYVSWNNKQAPGTSGAGLNKGAVQRGDLLDSRVRGLVAQGGVDRAELTRAMSEAAVADLRAERVLPDLLRVLDSGPVDPALAGEIDSLRAWLADGGLRTETEPGSREYAHADAVELLDAWWPQLTRGIFEPAVGADAYRALTGAEHINESPSGWQNEEPGLHVGQPHQGSAFLNGWYGQVSKNLRGALGDEVPGGFGTGPAAPGNSLCGEGDLDACRQALQDSLRAAADTPAEQTYPVTPTANPATSGAPTRSCTTRSAASRTTRSAGRTGRRTSRWWSSRPTADPPRSERTVRPTRWGKRSVHSETGVQAAPRHPCAVWSERTVRPRRWDERSVHRGRTGAVRAVRGGHEPFGANGPFVQPDWADGPFTRR</sequence>
<keyword evidence="7" id="KW-1185">Reference proteome</keyword>
<proteinExistence type="inferred from homology"/>
<feature type="region of interest" description="Disordered" evidence="4">
    <location>
        <begin position="328"/>
        <end position="356"/>
    </location>
</feature>
<keyword evidence="5" id="KW-0732">Signal</keyword>
<feature type="signal peptide" evidence="5">
    <location>
        <begin position="1"/>
        <end position="28"/>
    </location>
</feature>
<evidence type="ECO:0000256" key="3">
    <source>
        <dbReference type="ARBA" id="ARBA00023145"/>
    </source>
</evidence>
<evidence type="ECO:0000256" key="4">
    <source>
        <dbReference type="SAM" id="MobiDB-lite"/>
    </source>
</evidence>
<evidence type="ECO:0000256" key="2">
    <source>
        <dbReference type="ARBA" id="ARBA00022801"/>
    </source>
</evidence>
<dbReference type="SUPFAM" id="SSF56235">
    <property type="entry name" value="N-terminal nucleophile aminohydrolases (Ntn hydrolases)"/>
    <property type="match status" value="1"/>
</dbReference>
<dbReference type="Proteomes" id="UP001500483">
    <property type="component" value="Unassembled WGS sequence"/>
</dbReference>
<dbReference type="InterPro" id="IPR023343">
    <property type="entry name" value="Penicillin_amidase_dom1"/>
</dbReference>
<protein>
    <submittedName>
        <fullName evidence="6">Penicillin acylase family protein</fullName>
    </submittedName>
</protein>